<keyword evidence="3" id="KW-1003">Cell membrane</keyword>
<dbReference type="Pfam" id="PF00560">
    <property type="entry name" value="LRR_1"/>
    <property type="match status" value="8"/>
</dbReference>
<dbReference type="InterPro" id="IPR003591">
    <property type="entry name" value="Leu-rich_rpt_typical-subtyp"/>
</dbReference>
<dbReference type="FunFam" id="3.80.10.10:FF:000213">
    <property type="entry name" value="Tyrosine-sulfated glycopeptide receptor 1"/>
    <property type="match status" value="1"/>
</dbReference>
<evidence type="ECO:0000256" key="3">
    <source>
        <dbReference type="ARBA" id="ARBA00022475"/>
    </source>
</evidence>
<dbReference type="InterPro" id="IPR032675">
    <property type="entry name" value="LRR_dom_sf"/>
</dbReference>
<accession>A0A6A6NBW2</accession>
<dbReference type="Gene3D" id="3.80.10.10">
    <property type="entry name" value="Ribonuclease Inhibitor"/>
    <property type="match status" value="3"/>
</dbReference>
<comment type="caution">
    <text evidence="12">The sequence shown here is derived from an EMBL/GenBank/DDBJ whole genome shotgun (WGS) entry which is preliminary data.</text>
</comment>
<dbReference type="GO" id="GO:0005886">
    <property type="term" value="C:plasma membrane"/>
    <property type="evidence" value="ECO:0007669"/>
    <property type="project" value="UniProtKB-SubCell"/>
</dbReference>
<name>A0A6A6NBW2_HEVBR</name>
<evidence type="ECO:0000256" key="6">
    <source>
        <dbReference type="ARBA" id="ARBA00022729"/>
    </source>
</evidence>
<keyword evidence="6" id="KW-0732">Signal</keyword>
<organism evidence="12 13">
    <name type="scientific">Hevea brasiliensis</name>
    <name type="common">Para rubber tree</name>
    <name type="synonym">Siphonia brasiliensis</name>
    <dbReference type="NCBI Taxonomy" id="3981"/>
    <lineage>
        <taxon>Eukaryota</taxon>
        <taxon>Viridiplantae</taxon>
        <taxon>Streptophyta</taxon>
        <taxon>Embryophyta</taxon>
        <taxon>Tracheophyta</taxon>
        <taxon>Spermatophyta</taxon>
        <taxon>Magnoliopsida</taxon>
        <taxon>eudicotyledons</taxon>
        <taxon>Gunneridae</taxon>
        <taxon>Pentapetalae</taxon>
        <taxon>rosids</taxon>
        <taxon>fabids</taxon>
        <taxon>Malpighiales</taxon>
        <taxon>Euphorbiaceae</taxon>
        <taxon>Crotonoideae</taxon>
        <taxon>Micrandreae</taxon>
        <taxon>Hevea</taxon>
    </lineage>
</organism>
<keyword evidence="7" id="KW-0677">Repeat</keyword>
<reference evidence="12 13" key="1">
    <citation type="journal article" date="2020" name="Mol. Plant">
        <title>The Chromosome-Based Rubber Tree Genome Provides New Insights into Spurge Genome Evolution and Rubber Biosynthesis.</title>
        <authorList>
            <person name="Liu J."/>
            <person name="Shi C."/>
            <person name="Shi C.C."/>
            <person name="Li W."/>
            <person name="Zhang Q.J."/>
            <person name="Zhang Y."/>
            <person name="Li K."/>
            <person name="Lu H.F."/>
            <person name="Shi C."/>
            <person name="Zhu S.T."/>
            <person name="Xiao Z.Y."/>
            <person name="Nan H."/>
            <person name="Yue Y."/>
            <person name="Zhu X.G."/>
            <person name="Wu Y."/>
            <person name="Hong X.N."/>
            <person name="Fan G.Y."/>
            <person name="Tong Y."/>
            <person name="Zhang D."/>
            <person name="Mao C.L."/>
            <person name="Liu Y.L."/>
            <person name="Hao S.J."/>
            <person name="Liu W.Q."/>
            <person name="Lv M.Q."/>
            <person name="Zhang H.B."/>
            <person name="Liu Y."/>
            <person name="Hu-Tang G.R."/>
            <person name="Wang J.P."/>
            <person name="Wang J.H."/>
            <person name="Sun Y.H."/>
            <person name="Ni S.B."/>
            <person name="Chen W.B."/>
            <person name="Zhang X.C."/>
            <person name="Jiao Y.N."/>
            <person name="Eichler E.E."/>
            <person name="Li G.H."/>
            <person name="Liu X."/>
            <person name="Gao L.Z."/>
        </authorList>
    </citation>
    <scope>NUCLEOTIDE SEQUENCE [LARGE SCALE GENOMIC DNA]</scope>
    <source>
        <strain evidence="13">cv. GT1</strain>
        <tissue evidence="12">Leaf</tissue>
    </source>
</reference>
<evidence type="ECO:0000313" key="12">
    <source>
        <dbReference type="EMBL" id="KAF2323140.1"/>
    </source>
</evidence>
<evidence type="ECO:0000256" key="7">
    <source>
        <dbReference type="ARBA" id="ARBA00022737"/>
    </source>
</evidence>
<dbReference type="AlphaFoldDB" id="A0A6A6NBW2"/>
<gene>
    <name evidence="12" type="ORF">GH714_033609</name>
</gene>
<evidence type="ECO:0000256" key="10">
    <source>
        <dbReference type="ARBA" id="ARBA00023170"/>
    </source>
</evidence>
<proteinExistence type="inferred from homology"/>
<dbReference type="InterPro" id="IPR001611">
    <property type="entry name" value="Leu-rich_rpt"/>
</dbReference>
<protein>
    <recommendedName>
        <fullName evidence="14">Leucine-rich repeat-containing N-terminal plant-type domain-containing protein</fullName>
    </recommendedName>
</protein>
<dbReference type="PRINTS" id="PR00019">
    <property type="entry name" value="LEURICHRPT"/>
</dbReference>
<keyword evidence="11" id="KW-0325">Glycoprotein</keyword>
<keyword evidence="4" id="KW-0433">Leucine-rich repeat</keyword>
<keyword evidence="8" id="KW-1133">Transmembrane helix</keyword>
<dbReference type="SUPFAM" id="SSF52058">
    <property type="entry name" value="L domain-like"/>
    <property type="match status" value="1"/>
</dbReference>
<keyword evidence="5" id="KW-0812">Transmembrane</keyword>
<dbReference type="Proteomes" id="UP000467840">
    <property type="component" value="Chromosome 11"/>
</dbReference>
<dbReference type="PANTHER" id="PTHR48052:SF68">
    <property type="entry name" value="RECEPTOR LIKE PROTEIN 21-RELATED"/>
    <property type="match status" value="1"/>
</dbReference>
<dbReference type="PANTHER" id="PTHR48052">
    <property type="entry name" value="UNNAMED PRODUCT"/>
    <property type="match status" value="1"/>
</dbReference>
<dbReference type="Pfam" id="PF13855">
    <property type="entry name" value="LRR_8"/>
    <property type="match status" value="1"/>
</dbReference>
<evidence type="ECO:0000256" key="2">
    <source>
        <dbReference type="ARBA" id="ARBA00009592"/>
    </source>
</evidence>
<evidence type="ECO:0000256" key="8">
    <source>
        <dbReference type="ARBA" id="ARBA00022989"/>
    </source>
</evidence>
<dbReference type="SMART" id="SM00369">
    <property type="entry name" value="LRR_TYP"/>
    <property type="match status" value="7"/>
</dbReference>
<sequence>MSKLHVQDMDDTNKEQEEVEFVAKSRLRSDKGAILNFMSGMDLSCNNLTELADSKSFSKLNKLEHIDLSWNLLDKQVLKVLGKFSALKSLDLHNNFIAGQLSEQDLAELCNLKVLILQFNELNGTLPIRYLGNFSSLEVLDLSINYFTGSILPNIGHLSSLRALSVSKNQLNGSLPTQGEIPSSLVSGMTSLEYIDLSHNLFEGLFSFSSFSNHSRLEVVQIVNDNDNFEVETEYSSWVPPFKLKVLRLPHCNLNKLSNTIPTFLFYQHELRILDLSHNNLTGRLDWLLDNSTRLEFLSLRNNSFVGQLHLPPLRSMNSQWIDVSDNKLYGKIQANIGQMIPYAIYLNLSKNSFEGSIPSSIGDLFYLEQLDLSFNNFSGKAPKELVANLVNLQTLKLSANRFHGQIFSAHFNLTWIEFLHLENNQLTGSLSNVILRSSQLTVLDISNNNISGNIPMWIGDMINLRTLAMRNNQLKGPLPCINLPFSFIDLSYNYLTGLIPTCLELQNTLGLYLQGNKFTGSIPESILNSSTLSILDIRDNNLSGKIPDSITSLPNLQVLLLKGNHLSGVIPIQLCQLNQIGFMDLSNNLFSGSIPRCFYNITFKEPSNYYSFIPAYFKRTIYEYGSILLDQYAVYDPNDGYTYENGAIDFLTKSESRSYEGDILDFKSGLDMSSNNFSGEIPHELGKLSQIFALNLSHNQLGGSIPRTLSNLSQVESLDLSYNNLSGEIPPELTDLHFLKFFNVSHNNLSGKVPAIKPQFGTFDNSSYEGNPFLCGLPLVKSCPAFVAPQNLQASSSDEAGRN</sequence>
<keyword evidence="9" id="KW-0472">Membrane</keyword>
<evidence type="ECO:0000256" key="4">
    <source>
        <dbReference type="ARBA" id="ARBA00022614"/>
    </source>
</evidence>
<evidence type="ECO:0000256" key="1">
    <source>
        <dbReference type="ARBA" id="ARBA00004251"/>
    </source>
</evidence>
<evidence type="ECO:0008006" key="14">
    <source>
        <dbReference type="Google" id="ProtNLM"/>
    </source>
</evidence>
<dbReference type="EMBL" id="JAAGAX010000002">
    <property type="protein sequence ID" value="KAF2323140.1"/>
    <property type="molecule type" value="Genomic_DNA"/>
</dbReference>
<comment type="subcellular location">
    <subcellularLocation>
        <location evidence="1">Cell membrane</location>
        <topology evidence="1">Single-pass type I membrane protein</topology>
    </subcellularLocation>
</comment>
<dbReference type="FunFam" id="3.80.10.10:FF:000095">
    <property type="entry name" value="LRR receptor-like serine/threonine-protein kinase GSO1"/>
    <property type="match status" value="1"/>
</dbReference>
<evidence type="ECO:0000256" key="5">
    <source>
        <dbReference type="ARBA" id="ARBA00022692"/>
    </source>
</evidence>
<evidence type="ECO:0000256" key="9">
    <source>
        <dbReference type="ARBA" id="ARBA00023136"/>
    </source>
</evidence>
<comment type="similarity">
    <text evidence="2">Belongs to the RLP family.</text>
</comment>
<keyword evidence="13" id="KW-1185">Reference proteome</keyword>
<keyword evidence="10" id="KW-0675">Receptor</keyword>
<evidence type="ECO:0000313" key="13">
    <source>
        <dbReference type="Proteomes" id="UP000467840"/>
    </source>
</evidence>
<evidence type="ECO:0000256" key="11">
    <source>
        <dbReference type="ARBA" id="ARBA00023180"/>
    </source>
</evidence>
<dbReference type="SUPFAM" id="SSF52047">
    <property type="entry name" value="RNI-like"/>
    <property type="match status" value="2"/>
</dbReference>